<organism evidence="2 3">
    <name type="scientific">Prorocentrum cordatum</name>
    <dbReference type="NCBI Taxonomy" id="2364126"/>
    <lineage>
        <taxon>Eukaryota</taxon>
        <taxon>Sar</taxon>
        <taxon>Alveolata</taxon>
        <taxon>Dinophyceae</taxon>
        <taxon>Prorocentrales</taxon>
        <taxon>Prorocentraceae</taxon>
        <taxon>Prorocentrum</taxon>
    </lineage>
</organism>
<proteinExistence type="predicted"/>
<evidence type="ECO:0000313" key="2">
    <source>
        <dbReference type="EMBL" id="CAK0889868.1"/>
    </source>
</evidence>
<comment type="caution">
    <text evidence="2">The sequence shown here is derived from an EMBL/GenBank/DDBJ whole genome shotgun (WGS) entry which is preliminary data.</text>
</comment>
<reference evidence="2" key="1">
    <citation type="submission" date="2023-10" db="EMBL/GenBank/DDBJ databases">
        <authorList>
            <person name="Chen Y."/>
            <person name="Shah S."/>
            <person name="Dougan E. K."/>
            <person name="Thang M."/>
            <person name="Chan C."/>
        </authorList>
    </citation>
    <scope>NUCLEOTIDE SEQUENCE [LARGE SCALE GENOMIC DNA]</scope>
</reference>
<evidence type="ECO:0000256" key="1">
    <source>
        <dbReference type="SAM" id="MobiDB-lite"/>
    </source>
</evidence>
<protein>
    <submittedName>
        <fullName evidence="2">Uncharacterized protein</fullName>
    </submittedName>
</protein>
<accession>A0ABN9WWV9</accession>
<keyword evidence="3" id="KW-1185">Reference proteome</keyword>
<evidence type="ECO:0000313" key="3">
    <source>
        <dbReference type="Proteomes" id="UP001189429"/>
    </source>
</evidence>
<dbReference type="EMBL" id="CAUYUJ010019273">
    <property type="protein sequence ID" value="CAK0889868.1"/>
    <property type="molecule type" value="Genomic_DNA"/>
</dbReference>
<gene>
    <name evidence="2" type="ORF">PCOR1329_LOCUS70266</name>
</gene>
<feature type="non-terminal residue" evidence="2">
    <location>
        <position position="1"/>
    </location>
</feature>
<feature type="region of interest" description="Disordered" evidence="1">
    <location>
        <begin position="163"/>
        <end position="210"/>
    </location>
</feature>
<dbReference type="Proteomes" id="UP001189429">
    <property type="component" value="Unassembled WGS sequence"/>
</dbReference>
<name>A0ABN9WWV9_9DINO</name>
<sequence length="241" mass="25283">RPRRAAAATAAAALLGPGSPGLARALQESPAARKLRRELNACGGGRAQPRPVVVCPAAAAGQAGAAAAVPAVDGGALGRAGQVPRGIRAAGEALRGALGRRQQEKGTIVFVADVGFDPPEAFEQRYAASDLEGGVVADRAFNVPVVLRAFWPQVEDAQARYRPGENPTRLTLDYTTPSRKSGTQGLRGAEVWQRPAWGTEGRGAQDANSGEASWLAESGLPSHVLRTFLWLPTSWVHMVHF</sequence>
<feature type="compositionally biased region" description="Polar residues" evidence="1">
    <location>
        <begin position="173"/>
        <end position="184"/>
    </location>
</feature>